<protein>
    <submittedName>
        <fullName evidence="2">PetA</fullName>
    </submittedName>
</protein>
<dbReference type="AlphaFoldDB" id="A0A0A9BK81"/>
<feature type="region of interest" description="Disordered" evidence="1">
    <location>
        <begin position="1"/>
        <end position="28"/>
    </location>
</feature>
<reference evidence="2" key="1">
    <citation type="submission" date="2014-09" db="EMBL/GenBank/DDBJ databases">
        <authorList>
            <person name="Magalhaes I.L.F."/>
            <person name="Oliveira U."/>
            <person name="Santos F.R."/>
            <person name="Vidigal T.H.D.A."/>
            <person name="Brescovit A.D."/>
            <person name="Santos A.J."/>
        </authorList>
    </citation>
    <scope>NUCLEOTIDE SEQUENCE</scope>
    <source>
        <tissue evidence="2">Shoot tissue taken approximately 20 cm above the soil surface</tissue>
    </source>
</reference>
<name>A0A0A9BK81_ARUDO</name>
<organism evidence="2">
    <name type="scientific">Arundo donax</name>
    <name type="common">Giant reed</name>
    <name type="synonym">Donax arundinaceus</name>
    <dbReference type="NCBI Taxonomy" id="35708"/>
    <lineage>
        <taxon>Eukaryota</taxon>
        <taxon>Viridiplantae</taxon>
        <taxon>Streptophyta</taxon>
        <taxon>Embryophyta</taxon>
        <taxon>Tracheophyta</taxon>
        <taxon>Spermatophyta</taxon>
        <taxon>Magnoliopsida</taxon>
        <taxon>Liliopsida</taxon>
        <taxon>Poales</taxon>
        <taxon>Poaceae</taxon>
        <taxon>PACMAD clade</taxon>
        <taxon>Arundinoideae</taxon>
        <taxon>Arundineae</taxon>
        <taxon>Arundo</taxon>
    </lineage>
</organism>
<reference evidence="2" key="2">
    <citation type="journal article" date="2015" name="Data Brief">
        <title>Shoot transcriptome of the giant reed, Arundo donax.</title>
        <authorList>
            <person name="Barrero R.A."/>
            <person name="Guerrero F.D."/>
            <person name="Moolhuijzen P."/>
            <person name="Goolsby J.A."/>
            <person name="Tidwell J."/>
            <person name="Bellgard S.E."/>
            <person name="Bellgard M.I."/>
        </authorList>
    </citation>
    <scope>NUCLEOTIDE SEQUENCE</scope>
    <source>
        <tissue evidence="2">Shoot tissue taken approximately 20 cm above the soil surface</tissue>
    </source>
</reference>
<evidence type="ECO:0000313" key="2">
    <source>
        <dbReference type="EMBL" id="JAD63796.1"/>
    </source>
</evidence>
<dbReference type="EMBL" id="GBRH01234099">
    <property type="protein sequence ID" value="JAD63796.1"/>
    <property type="molecule type" value="Transcribed_RNA"/>
</dbReference>
<evidence type="ECO:0000256" key="1">
    <source>
        <dbReference type="SAM" id="MobiDB-lite"/>
    </source>
</evidence>
<proteinExistence type="predicted"/>
<accession>A0A0A9BK81</accession>
<sequence>MRRRTKGLGRAMDPEALFLHPPDQTLPH</sequence>